<organism evidence="1">
    <name type="scientific">Spongospora subterranea</name>
    <dbReference type="NCBI Taxonomy" id="70186"/>
    <lineage>
        <taxon>Eukaryota</taxon>
        <taxon>Sar</taxon>
        <taxon>Rhizaria</taxon>
        <taxon>Endomyxa</taxon>
        <taxon>Phytomyxea</taxon>
        <taxon>Plasmodiophorida</taxon>
        <taxon>Plasmodiophoridae</taxon>
        <taxon>Spongospora</taxon>
    </lineage>
</organism>
<protein>
    <submittedName>
        <fullName evidence="1">Uncharacterized protein</fullName>
    </submittedName>
</protein>
<dbReference type="EMBL" id="HACM01008033">
    <property type="protein sequence ID" value="CRZ08475.1"/>
    <property type="molecule type" value="Transcribed_RNA"/>
</dbReference>
<name>A0A0H5R2T8_9EUKA</name>
<proteinExistence type="predicted"/>
<evidence type="ECO:0000313" key="1">
    <source>
        <dbReference type="EMBL" id="CRZ08475.1"/>
    </source>
</evidence>
<reference evidence="1" key="1">
    <citation type="submission" date="2015-04" db="EMBL/GenBank/DDBJ databases">
        <title>The genome sequence of the plant pathogenic Rhizarian Plasmodiophora brassicae reveals insights in its biotrophic life cycle and the origin of chitin synthesis.</title>
        <authorList>
            <person name="Schwelm A."/>
            <person name="Fogelqvist J."/>
            <person name="Knaust A."/>
            <person name="Julke S."/>
            <person name="Lilja T."/>
            <person name="Dhandapani V."/>
            <person name="Bonilla-Rosso G."/>
            <person name="Karlsson M."/>
            <person name="Shevchenko A."/>
            <person name="Choi S.R."/>
            <person name="Kim H.G."/>
            <person name="Park J.Y."/>
            <person name="Lim Y.P."/>
            <person name="Ludwig-Muller J."/>
            <person name="Dixelius C."/>
        </authorList>
    </citation>
    <scope>NUCLEOTIDE SEQUENCE</scope>
    <source>
        <tissue evidence="1">Potato root galls</tissue>
    </source>
</reference>
<accession>A0A0H5R2T8</accession>
<feature type="non-terminal residue" evidence="1">
    <location>
        <position position="1"/>
    </location>
</feature>
<dbReference type="AlphaFoldDB" id="A0A0H5R2T8"/>
<sequence length="186" mass="21559">IDLRSDTLNRHQFIESMLMSVAAEKSRCCHLLATNVESGMLFNAIINIRYFKQKSKPDEHTDWSDYNSFRDSHLEKLPRRTFRGAKRVSDRANQIMNKINCAPNRLDDVEQFLGKLADLWKDGGSKIGYSSRSDQEKAEILEYLNQPTSSDTLSLNQSRHTYQRVYLIRMSNIGRISYETESSFVP</sequence>